<proteinExistence type="predicted"/>
<accession>A0AAQ3TCY7</accession>
<organism evidence="2 3">
    <name type="scientific">Paspalum notatum var. saurae</name>
    <dbReference type="NCBI Taxonomy" id="547442"/>
    <lineage>
        <taxon>Eukaryota</taxon>
        <taxon>Viridiplantae</taxon>
        <taxon>Streptophyta</taxon>
        <taxon>Embryophyta</taxon>
        <taxon>Tracheophyta</taxon>
        <taxon>Spermatophyta</taxon>
        <taxon>Magnoliopsida</taxon>
        <taxon>Liliopsida</taxon>
        <taxon>Poales</taxon>
        <taxon>Poaceae</taxon>
        <taxon>PACMAD clade</taxon>
        <taxon>Panicoideae</taxon>
        <taxon>Andropogonodae</taxon>
        <taxon>Paspaleae</taxon>
        <taxon>Paspalinae</taxon>
        <taxon>Paspalum</taxon>
    </lineage>
</organism>
<sequence length="179" mass="20205">MSTCSCTAVSLHPSLPCQSTAPQAILVRANLLQPLVLLRGRWLVDLLFCCPRLKERRETAGTEGSQAEDERQQGGANQGLGNSPYWLTIISLRKSKGRNMERLVLDYLHVMKPRLKISWGSNDHTTEQIKDDVHGLISIKNAIWMKRLCCYKFHLNSIQVLVDLVVQFDSYIQVPVSTS</sequence>
<name>A0AAQ3TCY7_PASNO</name>
<keyword evidence="3" id="KW-1185">Reference proteome</keyword>
<protein>
    <submittedName>
        <fullName evidence="2">Uncharacterized protein</fullName>
    </submittedName>
</protein>
<dbReference type="AlphaFoldDB" id="A0AAQ3TCY7"/>
<evidence type="ECO:0000313" key="3">
    <source>
        <dbReference type="Proteomes" id="UP001341281"/>
    </source>
</evidence>
<reference evidence="2 3" key="1">
    <citation type="submission" date="2024-02" db="EMBL/GenBank/DDBJ databases">
        <title>High-quality chromosome-scale genome assembly of Pensacola bahiagrass (Paspalum notatum Flugge var. saurae).</title>
        <authorList>
            <person name="Vega J.M."/>
            <person name="Podio M."/>
            <person name="Orjuela J."/>
            <person name="Siena L.A."/>
            <person name="Pessino S.C."/>
            <person name="Combes M.C."/>
            <person name="Mariac C."/>
            <person name="Albertini E."/>
            <person name="Pupilli F."/>
            <person name="Ortiz J.P.A."/>
            <person name="Leblanc O."/>
        </authorList>
    </citation>
    <scope>NUCLEOTIDE SEQUENCE [LARGE SCALE GENOMIC DNA]</scope>
    <source>
        <strain evidence="2">R1</strain>
        <tissue evidence="2">Leaf</tissue>
    </source>
</reference>
<gene>
    <name evidence="2" type="ORF">U9M48_019310</name>
</gene>
<dbReference type="EMBL" id="CP144748">
    <property type="protein sequence ID" value="WVZ70666.1"/>
    <property type="molecule type" value="Genomic_DNA"/>
</dbReference>
<evidence type="ECO:0000313" key="2">
    <source>
        <dbReference type="EMBL" id="WVZ70666.1"/>
    </source>
</evidence>
<dbReference type="Proteomes" id="UP001341281">
    <property type="component" value="Chromosome 04"/>
</dbReference>
<feature type="region of interest" description="Disordered" evidence="1">
    <location>
        <begin position="59"/>
        <end position="79"/>
    </location>
</feature>
<evidence type="ECO:0000256" key="1">
    <source>
        <dbReference type="SAM" id="MobiDB-lite"/>
    </source>
</evidence>